<name>V6F3N6_MAGGM</name>
<feature type="transmembrane region" description="Helical" evidence="1">
    <location>
        <begin position="33"/>
        <end position="54"/>
    </location>
</feature>
<dbReference type="AlphaFoldDB" id="V6F3N6"/>
<dbReference type="HOGENOM" id="CLU_1893660_0_0_5"/>
<dbReference type="EMBL" id="HG794546">
    <property type="protein sequence ID" value="CDK99088.1"/>
    <property type="molecule type" value="Genomic_DNA"/>
</dbReference>
<evidence type="ECO:0000313" key="3">
    <source>
        <dbReference type="Proteomes" id="UP000018922"/>
    </source>
</evidence>
<accession>V6F3N6</accession>
<dbReference type="KEGG" id="mgry:MSR1_04450"/>
<keyword evidence="1" id="KW-1133">Transmembrane helix</keyword>
<dbReference type="KEGG" id="mgy:MGMSRv2__1873"/>
<gene>
    <name evidence="2" type="ordered locus">MGMSRv2__1873</name>
</gene>
<reference evidence="2 3" key="1">
    <citation type="journal article" date="2014" name="Genome Announc.">
        <title>Complete genome sequence of Magnetospirillum gryphiswaldense MSR-1.</title>
        <authorList>
            <person name="Wang X."/>
            <person name="Wang Q."/>
            <person name="Zhang W."/>
            <person name="Wang Y."/>
            <person name="Li L."/>
            <person name="Wen T."/>
            <person name="Zhang T."/>
            <person name="Zhang Y."/>
            <person name="Xu J."/>
            <person name="Hu J."/>
            <person name="Li S."/>
            <person name="Liu L."/>
            <person name="Liu J."/>
            <person name="Jiang W."/>
            <person name="Tian J."/>
            <person name="Li Y."/>
            <person name="Schuler D."/>
            <person name="Wang L."/>
            <person name="Li J."/>
        </authorList>
    </citation>
    <scope>NUCLEOTIDE SEQUENCE [LARGE SCALE GENOMIC DNA]</scope>
    <source>
        <strain evidence="3">DSM 6361 / JCM 21280 / NBRC 15271 / MSR-1</strain>
    </source>
</reference>
<keyword evidence="3" id="KW-1185">Reference proteome</keyword>
<organism evidence="2 3">
    <name type="scientific">Magnetospirillum gryphiswaldense (strain DSM 6361 / JCM 21280 / NBRC 15271 / MSR-1)</name>
    <dbReference type="NCBI Taxonomy" id="431944"/>
    <lineage>
        <taxon>Bacteria</taxon>
        <taxon>Pseudomonadati</taxon>
        <taxon>Pseudomonadota</taxon>
        <taxon>Alphaproteobacteria</taxon>
        <taxon>Rhodospirillales</taxon>
        <taxon>Rhodospirillaceae</taxon>
        <taxon>Magnetospirillum</taxon>
    </lineage>
</organism>
<evidence type="ECO:0000256" key="1">
    <source>
        <dbReference type="SAM" id="Phobius"/>
    </source>
</evidence>
<keyword evidence="1" id="KW-0812">Transmembrane</keyword>
<feature type="transmembrane region" description="Helical" evidence="1">
    <location>
        <begin position="103"/>
        <end position="121"/>
    </location>
</feature>
<proteinExistence type="predicted"/>
<protein>
    <submittedName>
        <fullName evidence="2">Uncharacterized protein</fullName>
    </submittedName>
</protein>
<dbReference type="Proteomes" id="UP000018922">
    <property type="component" value="Chromosome I"/>
</dbReference>
<dbReference type="STRING" id="1430440.MGMSRv2__1873"/>
<evidence type="ECO:0000313" key="2">
    <source>
        <dbReference type="EMBL" id="CDK99088.1"/>
    </source>
</evidence>
<sequence length="134" mass="15139">MDASTNSTRRQKARHVDRRYHNPLETLSHRLHVMGNVLGFLCCAWIAVVGTTLMSEINADSVGNHRSPAMVERMKECDGPFAQRFACTDDILLRGERGGASEVFLRLLATLMLPATAWSMWRAVVEKTDRLCRH</sequence>
<keyword evidence="1" id="KW-0472">Membrane</keyword>